<reference evidence="2 3" key="1">
    <citation type="submission" date="2019-02" db="EMBL/GenBank/DDBJ databases">
        <title>Deep-cultivation of Planctomycetes and their phenomic and genomic characterization uncovers novel biology.</title>
        <authorList>
            <person name="Wiegand S."/>
            <person name="Jogler M."/>
            <person name="Boedeker C."/>
            <person name="Pinto D."/>
            <person name="Vollmers J."/>
            <person name="Rivas-Marin E."/>
            <person name="Kohn T."/>
            <person name="Peeters S.H."/>
            <person name="Heuer A."/>
            <person name="Rast P."/>
            <person name="Oberbeckmann S."/>
            <person name="Bunk B."/>
            <person name="Jeske O."/>
            <person name="Meyerdierks A."/>
            <person name="Storesund J.E."/>
            <person name="Kallscheuer N."/>
            <person name="Luecker S."/>
            <person name="Lage O.M."/>
            <person name="Pohl T."/>
            <person name="Merkel B.J."/>
            <person name="Hornburger P."/>
            <person name="Mueller R.-W."/>
            <person name="Bruemmer F."/>
            <person name="Labrenz M."/>
            <person name="Spormann A.M."/>
            <person name="Op den Camp H."/>
            <person name="Overmann J."/>
            <person name="Amann R."/>
            <person name="Jetten M.S.M."/>
            <person name="Mascher T."/>
            <person name="Medema M.H."/>
            <person name="Devos D.P."/>
            <person name="Kaster A.-K."/>
            <person name="Ovreas L."/>
            <person name="Rohde M."/>
            <person name="Galperin M.Y."/>
            <person name="Jogler C."/>
        </authorList>
    </citation>
    <scope>NUCLEOTIDE SEQUENCE [LARGE SCALE GENOMIC DNA]</scope>
    <source>
        <strain evidence="2 3">SV_7m_r</strain>
    </source>
</reference>
<dbReference type="EMBL" id="CP036272">
    <property type="protein sequence ID" value="QDT59805.1"/>
    <property type="molecule type" value="Genomic_DNA"/>
</dbReference>
<dbReference type="RefSeq" id="WP_419188390.1">
    <property type="nucleotide sequence ID" value="NZ_CP036272.1"/>
</dbReference>
<dbReference type="CDD" id="cd02947">
    <property type="entry name" value="TRX_family"/>
    <property type="match status" value="1"/>
</dbReference>
<dbReference type="PROSITE" id="PS51352">
    <property type="entry name" value="THIOREDOXIN_2"/>
    <property type="match status" value="1"/>
</dbReference>
<sequence length="170" mass="18380">MKNPIPLFAILLVGLLLVSFVRSGIGPNLSDGKTSYELSEFKQTALTSTLGSAASDPQAPLLLLKFGADWCGPCQALKPELAKVERSDLPIRVFQVDTDQAPELAAVFEVQGIPRMLLIENGRVVGDLTGYMDADQISEWVQLCASEETLALPKPPPADFVVKRNPFVGQ</sequence>
<dbReference type="Pfam" id="PF00085">
    <property type="entry name" value="Thioredoxin"/>
    <property type="match status" value="1"/>
</dbReference>
<dbReference type="SUPFAM" id="SSF52833">
    <property type="entry name" value="Thioredoxin-like"/>
    <property type="match status" value="1"/>
</dbReference>
<name>A0A517SUJ4_9BACT</name>
<proteinExistence type="predicted"/>
<dbReference type="GO" id="GO:0015035">
    <property type="term" value="F:protein-disulfide reductase activity"/>
    <property type="evidence" value="ECO:0007669"/>
    <property type="project" value="TreeGrafter"/>
</dbReference>
<accession>A0A517SUJ4</accession>
<dbReference type="PANTHER" id="PTHR45663:SF11">
    <property type="entry name" value="GEO12009P1"/>
    <property type="match status" value="1"/>
</dbReference>
<dbReference type="Proteomes" id="UP000315003">
    <property type="component" value="Chromosome"/>
</dbReference>
<dbReference type="PANTHER" id="PTHR45663">
    <property type="entry name" value="GEO12009P1"/>
    <property type="match status" value="1"/>
</dbReference>
<evidence type="ECO:0000313" key="2">
    <source>
        <dbReference type="EMBL" id="QDT59805.1"/>
    </source>
</evidence>
<dbReference type="AlphaFoldDB" id="A0A517SUJ4"/>
<dbReference type="InterPro" id="IPR013766">
    <property type="entry name" value="Thioredoxin_domain"/>
</dbReference>
<gene>
    <name evidence="2" type="ORF">SV7mr_23150</name>
</gene>
<dbReference type="InterPro" id="IPR036249">
    <property type="entry name" value="Thioredoxin-like_sf"/>
</dbReference>
<evidence type="ECO:0000313" key="3">
    <source>
        <dbReference type="Proteomes" id="UP000315003"/>
    </source>
</evidence>
<dbReference type="GO" id="GO:0005737">
    <property type="term" value="C:cytoplasm"/>
    <property type="evidence" value="ECO:0007669"/>
    <property type="project" value="TreeGrafter"/>
</dbReference>
<keyword evidence="3" id="KW-1185">Reference proteome</keyword>
<organism evidence="2 3">
    <name type="scientific">Stieleria bergensis</name>
    <dbReference type="NCBI Taxonomy" id="2528025"/>
    <lineage>
        <taxon>Bacteria</taxon>
        <taxon>Pseudomonadati</taxon>
        <taxon>Planctomycetota</taxon>
        <taxon>Planctomycetia</taxon>
        <taxon>Pirellulales</taxon>
        <taxon>Pirellulaceae</taxon>
        <taxon>Stieleria</taxon>
    </lineage>
</organism>
<feature type="domain" description="Thioredoxin" evidence="1">
    <location>
        <begin position="11"/>
        <end position="146"/>
    </location>
</feature>
<evidence type="ECO:0000259" key="1">
    <source>
        <dbReference type="PROSITE" id="PS51352"/>
    </source>
</evidence>
<protein>
    <submittedName>
        <fullName evidence="2">Thioredoxin C-1</fullName>
    </submittedName>
</protein>
<dbReference type="Gene3D" id="3.40.30.10">
    <property type="entry name" value="Glutaredoxin"/>
    <property type="match status" value="1"/>
</dbReference>